<evidence type="ECO:0000256" key="2">
    <source>
        <dbReference type="ARBA" id="ARBA00022801"/>
    </source>
</evidence>
<dbReference type="RefSeq" id="WP_251605471.1">
    <property type="nucleotide sequence ID" value="NZ_JAMQJY010000001.1"/>
</dbReference>
<dbReference type="InterPro" id="IPR036412">
    <property type="entry name" value="HAD-like_sf"/>
</dbReference>
<dbReference type="EC" id="3.1.3.87" evidence="4"/>
<protein>
    <recommendedName>
        <fullName evidence="4">2-hydroxy-3-keto-5-methylthiopentenyl-1-phosphate phosphatase</fullName>
        <shortName evidence="4">HK-MTPenyl-1-P phosphatase</shortName>
        <ecNumber evidence="4">3.1.3.87</ecNumber>
    </recommendedName>
</protein>
<dbReference type="PANTHER" id="PTHR28181">
    <property type="entry name" value="UPF0655 PROTEIN YCR015C"/>
    <property type="match status" value="1"/>
</dbReference>
<organism evidence="5 6">
    <name type="scientific">Alkalicoccobacillus plakortidis</name>
    <dbReference type="NCBI Taxonomy" id="444060"/>
    <lineage>
        <taxon>Bacteria</taxon>
        <taxon>Bacillati</taxon>
        <taxon>Bacillota</taxon>
        <taxon>Bacilli</taxon>
        <taxon>Bacillales</taxon>
        <taxon>Bacillaceae</taxon>
        <taxon>Alkalicoccobacillus</taxon>
    </lineage>
</organism>
<dbReference type="Gene3D" id="3.40.50.1000">
    <property type="entry name" value="HAD superfamily/HAD-like"/>
    <property type="match status" value="1"/>
</dbReference>
<dbReference type="InterPro" id="IPR017718">
    <property type="entry name" value="HAD-SF_hydro_IB_MtnX"/>
</dbReference>
<dbReference type="InterPro" id="IPR050849">
    <property type="entry name" value="HAD-like_hydrolase_phosphatase"/>
</dbReference>
<dbReference type="SUPFAM" id="SSF56784">
    <property type="entry name" value="HAD-like"/>
    <property type="match status" value="1"/>
</dbReference>
<keyword evidence="6" id="KW-1185">Reference proteome</keyword>
<keyword evidence="1 4" id="KW-0028">Amino-acid biosynthesis</keyword>
<reference evidence="5" key="1">
    <citation type="submission" date="2022-06" db="EMBL/GenBank/DDBJ databases">
        <title>Alkalicoccobacillus porphyridii sp. nov., isolated from a marine red alga, Porphyridium purpureum and reclassification of Shouchella plakortidis and Shouchella gibsonii as Alkalicoccobacillus plakortidis comb. nov. and Alkalicoccobacillus gibsonii comb. nov.</title>
        <authorList>
            <person name="Kim K.H."/>
            <person name="Lee J.K."/>
            <person name="Han D.M."/>
            <person name="Baek J.H."/>
            <person name="Jeon C.O."/>
        </authorList>
    </citation>
    <scope>NUCLEOTIDE SEQUENCE</scope>
    <source>
        <strain evidence="5">DSM 19153</strain>
    </source>
</reference>
<dbReference type="InterPro" id="IPR006384">
    <property type="entry name" value="HAD_hydro_PyrdxlP_Pase-like"/>
</dbReference>
<evidence type="ECO:0000313" key="6">
    <source>
        <dbReference type="Proteomes" id="UP001203665"/>
    </source>
</evidence>
<proteinExistence type="inferred from homology"/>
<dbReference type="Gene3D" id="3.90.1470.20">
    <property type="match status" value="1"/>
</dbReference>
<sequence length="226" mass="25558">MTQIAGKDPIIFCDFDGTITTKDNIIGLMKHINPPGLETIKDDILAERISIRSGVGQMFKLIPVERKQEIIEFVLSQAEIRDGFSDFLTYVREKNISLKIVSGGIDFFVEPILKPFALLPDLYCNGSDFDGRTIQITWPHSCDEFCSNDCGCCKPSILRQYSDQEFYKIVIGDSITDLQAAKVADEVFACDSFLLEKCRELSLNHSSFTSFHQIIEKLDSKLEVHM</sequence>
<evidence type="ECO:0000256" key="3">
    <source>
        <dbReference type="ARBA" id="ARBA00023167"/>
    </source>
</evidence>
<comment type="function">
    <text evidence="4">Dephosphorylates 2-hydroxy-3-keto-5-methylthiopentenyl-1-phosphate (HK-MTPenyl-1-P) yielding 1,2-dihydroxy-3-keto-5-methylthiopentene (DHK-MTPene).</text>
</comment>
<comment type="catalytic activity">
    <reaction evidence="4">
        <text>2-hydroxy-5-methylsulfanyl-3-oxopent-1-enyl phosphate + H2O = 1,2-dihydroxy-5-(methylsulfanyl)pent-1-en-3-one + phosphate</text>
        <dbReference type="Rhea" id="RHEA:14481"/>
        <dbReference type="ChEBI" id="CHEBI:15377"/>
        <dbReference type="ChEBI" id="CHEBI:43474"/>
        <dbReference type="ChEBI" id="CHEBI:49252"/>
        <dbReference type="ChEBI" id="CHEBI:59505"/>
        <dbReference type="EC" id="3.1.3.87"/>
    </reaction>
</comment>
<dbReference type="HAMAP" id="MF_01680">
    <property type="entry name" value="Salvage_MtnX"/>
    <property type="match status" value="1"/>
</dbReference>
<dbReference type="InterPro" id="IPR023214">
    <property type="entry name" value="HAD_sf"/>
</dbReference>
<dbReference type="EMBL" id="JAMQJY010000001">
    <property type="protein sequence ID" value="MCM2675139.1"/>
    <property type="molecule type" value="Genomic_DNA"/>
</dbReference>
<keyword evidence="2 4" id="KW-0378">Hydrolase</keyword>
<name>A0ABT0XGW8_9BACI</name>
<evidence type="ECO:0000256" key="1">
    <source>
        <dbReference type="ARBA" id="ARBA00022605"/>
    </source>
</evidence>
<comment type="caution">
    <text evidence="5">The sequence shown here is derived from an EMBL/GenBank/DDBJ whole genome shotgun (WGS) entry which is preliminary data.</text>
</comment>
<evidence type="ECO:0000256" key="4">
    <source>
        <dbReference type="HAMAP-Rule" id="MF_01680"/>
    </source>
</evidence>
<dbReference type="NCBIfam" id="TIGR01488">
    <property type="entry name" value="HAD-SF-IB"/>
    <property type="match status" value="1"/>
</dbReference>
<comment type="pathway">
    <text evidence="4">Amino-acid biosynthesis; L-methionine biosynthesis via salvage pathway; L-methionine from S-methyl-5-thio-alpha-D-ribose 1-phosphate: step 4/6.</text>
</comment>
<dbReference type="NCBIfam" id="NF007103">
    <property type="entry name" value="PRK09552.1"/>
    <property type="match status" value="1"/>
</dbReference>
<dbReference type="Pfam" id="PF12710">
    <property type="entry name" value="HAD"/>
    <property type="match status" value="1"/>
</dbReference>
<dbReference type="PANTHER" id="PTHR28181:SF2">
    <property type="entry name" value="PHOSPHORIC MONOESTER HYDROLASE"/>
    <property type="match status" value="1"/>
</dbReference>
<dbReference type="NCBIfam" id="TIGR01489">
    <property type="entry name" value="DKMTPPase-SF"/>
    <property type="match status" value="1"/>
</dbReference>
<comment type="similarity">
    <text evidence="4">Belongs to the HAD-like hydrolase superfamily. MtnX family.</text>
</comment>
<accession>A0ABT0XGW8</accession>
<keyword evidence="3 4" id="KW-0486">Methionine biosynthesis</keyword>
<dbReference type="Proteomes" id="UP001203665">
    <property type="component" value="Unassembled WGS sequence"/>
</dbReference>
<evidence type="ECO:0000313" key="5">
    <source>
        <dbReference type="EMBL" id="MCM2675139.1"/>
    </source>
</evidence>
<dbReference type="GO" id="GO:0043716">
    <property type="term" value="F:2-hydroxy-3-keto-5-methylthiopentenyl-1-phosphate phosphatase activity"/>
    <property type="evidence" value="ECO:0007669"/>
    <property type="project" value="UniProtKB-EC"/>
</dbReference>
<gene>
    <name evidence="4" type="primary">mtnX</name>
    <name evidence="5" type="ORF">NDM98_06310</name>
</gene>